<dbReference type="Pfam" id="PF04471">
    <property type="entry name" value="Mrr_cat"/>
    <property type="match status" value="1"/>
</dbReference>
<sequence>MRPGPRSAALIVIAQFDVVRAPVAAEDLLLEIIVAEGWFPDLTHEELVEKCASWSSVFLKRLVDDLNDRRVDSQHARYDFNSSTDTLIQGACFAEPNDSESVKQAKARRANHGLYTQFLRSVSPREFEAVCKGVLSLFGCDRPVLTRPSNDQGIDFHGLLSLRGKLNQEYFLPSIDKNLNIWLVGQAKHYEGVASTPELRELAGSVALARAGVSADDGSALASLRIRVFDPVFYLFLTTGELSADSRRLSRRSGIIVMDGDALAEFLADNEIGVVNDVFELHDARDWIALQLSDTSS</sequence>
<dbReference type="OrthoDB" id="3010308at2"/>
<dbReference type="Proteomes" id="UP000317715">
    <property type="component" value="Unassembled WGS sequence"/>
</dbReference>
<dbReference type="InterPro" id="IPR011856">
    <property type="entry name" value="tRNA_endonuc-like_dom_sf"/>
</dbReference>
<dbReference type="GO" id="GO:0009307">
    <property type="term" value="P:DNA restriction-modification system"/>
    <property type="evidence" value="ECO:0007669"/>
    <property type="project" value="InterPro"/>
</dbReference>
<reference evidence="2 3" key="1">
    <citation type="submission" date="2019-06" db="EMBL/GenBank/DDBJ databases">
        <title>Whole genome shotgun sequence of Paenarthrobacter aurescens NBRC 12136.</title>
        <authorList>
            <person name="Hosoyama A."/>
            <person name="Uohara A."/>
            <person name="Ohji S."/>
            <person name="Ichikawa N."/>
        </authorList>
    </citation>
    <scope>NUCLEOTIDE SEQUENCE [LARGE SCALE GENOMIC DNA]</scope>
    <source>
        <strain evidence="2 3">NBRC 12136</strain>
    </source>
</reference>
<keyword evidence="3" id="KW-1185">Reference proteome</keyword>
<proteinExistence type="predicted"/>
<organism evidence="2 3">
    <name type="scientific">Paenarthrobacter aurescens</name>
    <name type="common">Arthrobacter aurescens</name>
    <dbReference type="NCBI Taxonomy" id="43663"/>
    <lineage>
        <taxon>Bacteria</taxon>
        <taxon>Bacillati</taxon>
        <taxon>Actinomycetota</taxon>
        <taxon>Actinomycetes</taxon>
        <taxon>Micrococcales</taxon>
        <taxon>Micrococcaceae</taxon>
        <taxon>Paenarthrobacter</taxon>
    </lineage>
</organism>
<accession>A0A4Y3NCN8</accession>
<evidence type="ECO:0000259" key="1">
    <source>
        <dbReference type="Pfam" id="PF04471"/>
    </source>
</evidence>
<dbReference type="GO" id="GO:0004519">
    <property type="term" value="F:endonuclease activity"/>
    <property type="evidence" value="ECO:0007669"/>
    <property type="project" value="InterPro"/>
</dbReference>
<dbReference type="Gene3D" id="3.40.1350.10">
    <property type="match status" value="1"/>
</dbReference>
<protein>
    <recommendedName>
        <fullName evidence="1">Restriction endonuclease type IV Mrr domain-containing protein</fullName>
    </recommendedName>
</protein>
<evidence type="ECO:0000313" key="2">
    <source>
        <dbReference type="EMBL" id="GEB18185.1"/>
    </source>
</evidence>
<feature type="domain" description="Restriction endonuclease type IV Mrr" evidence="1">
    <location>
        <begin position="119"/>
        <end position="210"/>
    </location>
</feature>
<gene>
    <name evidence="2" type="ORF">AAU01_09400</name>
</gene>
<dbReference type="EMBL" id="BJMD01000005">
    <property type="protein sequence ID" value="GEB18185.1"/>
    <property type="molecule type" value="Genomic_DNA"/>
</dbReference>
<dbReference type="InterPro" id="IPR007560">
    <property type="entry name" value="Restrct_endonuc_IV_Mrr"/>
</dbReference>
<dbReference type="AlphaFoldDB" id="A0A4Y3NCN8"/>
<evidence type="ECO:0000313" key="3">
    <source>
        <dbReference type="Proteomes" id="UP000317715"/>
    </source>
</evidence>
<comment type="caution">
    <text evidence="2">The sequence shown here is derived from an EMBL/GenBank/DDBJ whole genome shotgun (WGS) entry which is preliminary data.</text>
</comment>
<name>A0A4Y3NCN8_PAEAU</name>
<dbReference type="GO" id="GO:0003677">
    <property type="term" value="F:DNA binding"/>
    <property type="evidence" value="ECO:0007669"/>
    <property type="project" value="InterPro"/>
</dbReference>